<dbReference type="Gene3D" id="3.30.420.10">
    <property type="entry name" value="Ribonuclease H-like superfamily/Ribonuclease H"/>
    <property type="match status" value="1"/>
</dbReference>
<dbReference type="Pfam" id="PF00665">
    <property type="entry name" value="rve"/>
    <property type="match status" value="1"/>
</dbReference>
<evidence type="ECO:0000313" key="3">
    <source>
        <dbReference type="Proteomes" id="UP000309992"/>
    </source>
</evidence>
<dbReference type="PANTHER" id="PTHR46889">
    <property type="entry name" value="TRANSPOSASE INSF FOR INSERTION SEQUENCE IS3B-RELATED"/>
    <property type="match status" value="1"/>
</dbReference>
<comment type="caution">
    <text evidence="2">The sequence shown here is derived from an EMBL/GenBank/DDBJ whole genome shotgun (WGS) entry which is preliminary data.</text>
</comment>
<dbReference type="SUPFAM" id="SSF53098">
    <property type="entry name" value="Ribonuclease H-like"/>
    <property type="match status" value="1"/>
</dbReference>
<evidence type="ECO:0000313" key="2">
    <source>
        <dbReference type="EMBL" id="TKG57333.1"/>
    </source>
</evidence>
<gene>
    <name evidence="2" type="ORF">FCN18_38935</name>
</gene>
<accession>A0ABY2RRS4</accession>
<sequence>MRAGGSARTLFAELMRELGLAARRSRRRKQTTRQGRGRWRAPDLIGRDFGAARLNHKWYGDGTEIETDEGKLYLDSVLDMGSRRIVGFGLGEHHDADLATSTLQMAVAIRGGKDALNGVIMHTDQGSEYTARNYQAACARVGITQSMGRVGSALDNAVIESWHSTME</sequence>
<keyword evidence="3" id="KW-1185">Reference proteome</keyword>
<name>A0ABY2RRS4_9PSEU</name>
<dbReference type="InterPro" id="IPR001584">
    <property type="entry name" value="Integrase_cat-core"/>
</dbReference>
<dbReference type="PANTHER" id="PTHR46889:SF4">
    <property type="entry name" value="TRANSPOSASE INSO FOR INSERTION SEQUENCE ELEMENT IS911B-RELATED"/>
    <property type="match status" value="1"/>
</dbReference>
<dbReference type="InterPro" id="IPR048020">
    <property type="entry name" value="Transpos_IS3"/>
</dbReference>
<dbReference type="InterPro" id="IPR012337">
    <property type="entry name" value="RNaseH-like_sf"/>
</dbReference>
<dbReference type="NCBIfam" id="NF033516">
    <property type="entry name" value="transpos_IS3"/>
    <property type="match status" value="1"/>
</dbReference>
<dbReference type="Proteomes" id="UP000309992">
    <property type="component" value="Unassembled WGS sequence"/>
</dbReference>
<organism evidence="2 3">
    <name type="scientific">Prauserella endophytica</name>
    <dbReference type="NCBI Taxonomy" id="1592324"/>
    <lineage>
        <taxon>Bacteria</taxon>
        <taxon>Bacillati</taxon>
        <taxon>Actinomycetota</taxon>
        <taxon>Actinomycetes</taxon>
        <taxon>Pseudonocardiales</taxon>
        <taxon>Pseudonocardiaceae</taxon>
        <taxon>Prauserella</taxon>
        <taxon>Prauserella coralliicola group</taxon>
    </lineage>
</organism>
<reference evidence="2 3" key="1">
    <citation type="journal article" date="2015" name="Antonie Van Leeuwenhoek">
        <title>Prauserella endophytica sp. nov., an endophytic actinobacterium isolated from Tamarix taklamakanensis.</title>
        <authorList>
            <person name="Liu J.M."/>
            <person name="Habden X."/>
            <person name="Guo L."/>
            <person name="Tuo L."/>
            <person name="Jiang Z.K."/>
            <person name="Liu S.W."/>
            <person name="Liu X.F."/>
            <person name="Chen L."/>
            <person name="Li R.F."/>
            <person name="Zhang Y.Q."/>
            <person name="Sun C.H."/>
        </authorList>
    </citation>
    <scope>NUCLEOTIDE SEQUENCE [LARGE SCALE GENOMIC DNA]</scope>
    <source>
        <strain evidence="2 3">CGMCC 4.7182</strain>
    </source>
</reference>
<feature type="non-terminal residue" evidence="2">
    <location>
        <position position="167"/>
    </location>
</feature>
<dbReference type="InterPro" id="IPR050900">
    <property type="entry name" value="Transposase_IS3/IS150/IS904"/>
</dbReference>
<dbReference type="EMBL" id="SWMS01000081">
    <property type="protein sequence ID" value="TKG57333.1"/>
    <property type="molecule type" value="Genomic_DNA"/>
</dbReference>
<evidence type="ECO:0000259" key="1">
    <source>
        <dbReference type="PROSITE" id="PS50994"/>
    </source>
</evidence>
<dbReference type="PROSITE" id="PS50994">
    <property type="entry name" value="INTEGRASE"/>
    <property type="match status" value="1"/>
</dbReference>
<dbReference type="InterPro" id="IPR036397">
    <property type="entry name" value="RNaseH_sf"/>
</dbReference>
<protein>
    <submittedName>
        <fullName evidence="2">IS3 family transposase</fullName>
    </submittedName>
</protein>
<feature type="domain" description="Integrase catalytic" evidence="1">
    <location>
        <begin position="38"/>
        <end position="167"/>
    </location>
</feature>
<proteinExistence type="predicted"/>